<sequence>MPTSVLEGPTVVEDTEGLLRDTLIATSVAQPVHVDTSAASFDELAQLGLYVFDWTDVQRTHGFARAYEKVSYPLSPVTLDRLPAALKAQLVITGFDNAAFDEVDYVDVAAYFPCLGATA</sequence>
<keyword evidence="2" id="KW-1185">Reference proteome</keyword>
<reference evidence="1" key="1">
    <citation type="submission" date="2022-09" db="EMBL/GenBank/DDBJ databases">
        <title>Tahibacter sp. nov., isolated from a fresh water.</title>
        <authorList>
            <person name="Baek J.H."/>
            <person name="Lee J.K."/>
            <person name="Kim J.M."/>
            <person name="Jeon C.O."/>
        </authorList>
    </citation>
    <scope>NUCLEOTIDE SEQUENCE</scope>
    <source>
        <strain evidence="1">W38</strain>
    </source>
</reference>
<proteinExistence type="predicted"/>
<gene>
    <name evidence="1" type="ORF">N4264_04390</name>
</gene>
<evidence type="ECO:0000313" key="2">
    <source>
        <dbReference type="Proteomes" id="UP001064632"/>
    </source>
</evidence>
<evidence type="ECO:0000313" key="1">
    <source>
        <dbReference type="EMBL" id="UXI68901.1"/>
    </source>
</evidence>
<accession>A0ABY6BFU9</accession>
<dbReference type="Proteomes" id="UP001064632">
    <property type="component" value="Chromosome"/>
</dbReference>
<protein>
    <submittedName>
        <fullName evidence="1">Uncharacterized protein</fullName>
    </submittedName>
</protein>
<dbReference type="EMBL" id="CP104694">
    <property type="protein sequence ID" value="UXI68901.1"/>
    <property type="molecule type" value="Genomic_DNA"/>
</dbReference>
<organism evidence="1 2">
    <name type="scientific">Tahibacter amnicola</name>
    <dbReference type="NCBI Taxonomy" id="2976241"/>
    <lineage>
        <taxon>Bacteria</taxon>
        <taxon>Pseudomonadati</taxon>
        <taxon>Pseudomonadota</taxon>
        <taxon>Gammaproteobacteria</taxon>
        <taxon>Lysobacterales</taxon>
        <taxon>Rhodanobacteraceae</taxon>
        <taxon>Tahibacter</taxon>
    </lineage>
</organism>
<name>A0ABY6BFU9_9GAMM</name>
<dbReference type="RefSeq" id="WP_261695860.1">
    <property type="nucleotide sequence ID" value="NZ_CP104694.1"/>
</dbReference>